<keyword evidence="2" id="KW-1185">Reference proteome</keyword>
<protein>
    <recommendedName>
        <fullName evidence="3">Tandem-95 repeat protein</fullName>
    </recommendedName>
</protein>
<dbReference type="Proteomes" id="UP000267448">
    <property type="component" value="Unassembled WGS sequence"/>
</dbReference>
<reference evidence="1 2" key="1">
    <citation type="submission" date="2018-12" db="EMBL/GenBank/DDBJ databases">
        <authorList>
            <person name="Yu L."/>
        </authorList>
    </citation>
    <scope>NUCLEOTIDE SEQUENCE [LARGE SCALE GENOMIC DNA]</scope>
    <source>
        <strain evidence="1 2">HAW-EB2</strain>
    </source>
</reference>
<evidence type="ECO:0000313" key="2">
    <source>
        <dbReference type="Proteomes" id="UP000267448"/>
    </source>
</evidence>
<sequence>FVEALDASAQVLSDSGTVSFGDIDTTDVVDITFVSDDNITWNNGDGEIIDAGLASALVAGFNTGVLDADAPGDTPWNYDTAGLDLDFLALGETITFSYTITATDNNGAFATDVVSFTITGTNDVPTISVTQSAGFVEALDASAQVLSDSGTVSFGDIDTTDVVDITFVSDDNITWNNGDSEIIDAGLASALVAGFNTGVLDADAPGDTPWNYDTAGLDLDFLALGETITFSYTITATDNNGAFATDVVSFTITGTNDVPTISATQSAGFVEALDASAQVLSDSGTVSFGDIDTTDVVDITFVSDDNITWNNGDGEIIDAGLASTLVAGFNTGVLDADAPGDTPWNYDTAGLDLDFLADGETITFSYTI</sequence>
<evidence type="ECO:0008006" key="3">
    <source>
        <dbReference type="Google" id="ProtNLM"/>
    </source>
</evidence>
<dbReference type="EMBL" id="RXNU01000056">
    <property type="protein sequence ID" value="RTR32942.1"/>
    <property type="molecule type" value="Genomic_DNA"/>
</dbReference>
<dbReference type="InterPro" id="IPR010221">
    <property type="entry name" value="VCBS_dom"/>
</dbReference>
<evidence type="ECO:0000313" key="1">
    <source>
        <dbReference type="EMBL" id="RTR32942.1"/>
    </source>
</evidence>
<feature type="non-terminal residue" evidence="1">
    <location>
        <position position="1"/>
    </location>
</feature>
<dbReference type="RefSeq" id="WP_221767775.1">
    <property type="nucleotide sequence ID" value="NZ_RXNU01000056.1"/>
</dbReference>
<feature type="non-terminal residue" evidence="1">
    <location>
        <position position="368"/>
    </location>
</feature>
<proteinExistence type="predicted"/>
<dbReference type="NCBIfam" id="TIGR01965">
    <property type="entry name" value="VCBS_repeat"/>
    <property type="match status" value="2"/>
</dbReference>
<comment type="caution">
    <text evidence="1">The sequence shown here is derived from an EMBL/GenBank/DDBJ whole genome shotgun (WGS) entry which is preliminary data.</text>
</comment>
<name>A0A431WBS7_9GAMM</name>
<gene>
    <name evidence="1" type="ORF">EKG38_24805</name>
</gene>
<organism evidence="1 2">
    <name type="scientific">Shewanella canadensis</name>
    <dbReference type="NCBI Taxonomy" id="271096"/>
    <lineage>
        <taxon>Bacteria</taxon>
        <taxon>Pseudomonadati</taxon>
        <taxon>Pseudomonadota</taxon>
        <taxon>Gammaproteobacteria</taxon>
        <taxon>Alteromonadales</taxon>
        <taxon>Shewanellaceae</taxon>
        <taxon>Shewanella</taxon>
    </lineage>
</organism>
<dbReference type="AlphaFoldDB" id="A0A431WBS7"/>
<accession>A0A431WBS7</accession>